<feature type="region of interest" description="Disordered" evidence="2">
    <location>
        <begin position="132"/>
        <end position="170"/>
    </location>
</feature>
<dbReference type="SUPFAM" id="SSF56784">
    <property type="entry name" value="HAD-like"/>
    <property type="match status" value="1"/>
</dbReference>
<name>A0A8H5XX46_9HYPO</name>
<dbReference type="InterPro" id="IPR050365">
    <property type="entry name" value="TIM50"/>
</dbReference>
<accession>A0A8H5XX46</accession>
<evidence type="ECO:0000256" key="1">
    <source>
        <dbReference type="RuleBase" id="RU365079"/>
    </source>
</evidence>
<evidence type="ECO:0000259" key="3">
    <source>
        <dbReference type="PROSITE" id="PS50969"/>
    </source>
</evidence>
<evidence type="ECO:0000256" key="2">
    <source>
        <dbReference type="SAM" id="MobiDB-lite"/>
    </source>
</evidence>
<dbReference type="PANTHER" id="PTHR12210">
    <property type="entry name" value="DULLARD PROTEIN PHOSPHATASE"/>
    <property type="match status" value="1"/>
</dbReference>
<keyword evidence="1" id="KW-0653">Protein transport</keyword>
<keyword evidence="1" id="KW-0496">Mitochondrion</keyword>
<comment type="similarity">
    <text evidence="1">Belongs to the TIM50 family.</text>
</comment>
<keyword evidence="1" id="KW-0811">Translocation</keyword>
<dbReference type="InterPro" id="IPR004274">
    <property type="entry name" value="FCP1_dom"/>
</dbReference>
<reference evidence="4 5" key="1">
    <citation type="submission" date="2020-05" db="EMBL/GenBank/DDBJ databases">
        <title>Identification and distribution of gene clusters putatively required for synthesis of sphingolipid metabolism inhibitors in phylogenetically diverse species of the filamentous fungus Fusarium.</title>
        <authorList>
            <person name="Kim H.-S."/>
            <person name="Busman M."/>
            <person name="Brown D.W."/>
            <person name="Divon H."/>
            <person name="Uhlig S."/>
            <person name="Proctor R.H."/>
        </authorList>
    </citation>
    <scope>NUCLEOTIDE SEQUENCE [LARGE SCALE GENOMIC DNA]</scope>
    <source>
        <strain evidence="4 5">NRRL 26131</strain>
    </source>
</reference>
<feature type="region of interest" description="Disordered" evidence="2">
    <location>
        <begin position="76"/>
        <end position="105"/>
    </location>
</feature>
<dbReference type="InterPro" id="IPR023214">
    <property type="entry name" value="HAD_sf"/>
</dbReference>
<comment type="subcellular location">
    <subcellularLocation>
        <location evidence="1">Mitochondrion inner membrane</location>
        <topology evidence="1">Single-pass membrane protein</topology>
    </subcellularLocation>
</comment>
<keyword evidence="1" id="KW-0813">Transport</keyword>
<dbReference type="Proteomes" id="UP000532311">
    <property type="component" value="Unassembled WGS sequence"/>
</dbReference>
<gene>
    <name evidence="4" type="ORF">FGLOB1_10396</name>
</gene>
<dbReference type="InterPro" id="IPR036412">
    <property type="entry name" value="HAD-like_sf"/>
</dbReference>
<dbReference type="GO" id="GO:0015031">
    <property type="term" value="P:protein transport"/>
    <property type="evidence" value="ECO:0007669"/>
    <property type="project" value="UniProtKB-KW"/>
</dbReference>
<keyword evidence="5" id="KW-1185">Reference proteome</keyword>
<evidence type="ECO:0000313" key="4">
    <source>
        <dbReference type="EMBL" id="KAF5701136.1"/>
    </source>
</evidence>
<comment type="function">
    <text evidence="1">Essential component of the TIM23 complex, a complex that mediates the translocation of transit peptide-containing proteins across the mitochondrial inner membrane.</text>
</comment>
<evidence type="ECO:0000313" key="5">
    <source>
        <dbReference type="Proteomes" id="UP000532311"/>
    </source>
</evidence>
<comment type="caution">
    <text evidence="4">The sequence shown here is derived from an EMBL/GenBank/DDBJ whole genome shotgun (WGS) entry which is preliminary data.</text>
</comment>
<proteinExistence type="inferred from homology"/>
<sequence length="384" mass="42873">MLGIAHRLVKNRNTVFSCASRTPKFFDFSFNFPVPVNSAAPQTSPLQDASFLLPASAMTGYKEPVVPNGSSFKPMNIPGLTLAQPRQSNAPKNAPKGPKKKSKAAADAKYVQKIYLIYFGLEIGLNSPEGAPRGFKTHGPKAMIQAPPAQRRSSSPHKIPSKASGGVPDPTPQYMAQANLSPERLPQPRRILIIMDLNGTLLYRPNKRRPFDFVERPHAKTFMKYCLDAFHVAIWSSARPENVNKMVEQLLTPEQRERVLVVWGRDSFGLSEGDYNAKVQVYKRLTTVWTNPRVRAAHSQAHKGGLWNQTNTILVDDSLEKGRSEPFNTLTLPEFSGLSTEMPNVLPQVHDYLNELAYQADISRFVRQSPFKLDPAYVLPEHTA</sequence>
<dbReference type="Pfam" id="PF03031">
    <property type="entry name" value="NIF"/>
    <property type="match status" value="1"/>
</dbReference>
<feature type="domain" description="FCP1 homology" evidence="3">
    <location>
        <begin position="186"/>
        <end position="356"/>
    </location>
</feature>
<dbReference type="GO" id="GO:0005744">
    <property type="term" value="C:TIM23 mitochondrial import inner membrane translocase complex"/>
    <property type="evidence" value="ECO:0007669"/>
    <property type="project" value="UniProtKB-UniRule"/>
</dbReference>
<protein>
    <recommendedName>
        <fullName evidence="1">Mitochondrial import inner membrane translocase subunit TIM50</fullName>
    </recommendedName>
</protein>
<keyword evidence="1" id="KW-0809">Transit peptide</keyword>
<dbReference type="Gene3D" id="3.40.50.1000">
    <property type="entry name" value="HAD superfamily/HAD-like"/>
    <property type="match status" value="1"/>
</dbReference>
<dbReference type="AlphaFoldDB" id="A0A8H5XX46"/>
<organism evidence="4 5">
    <name type="scientific">Fusarium globosum</name>
    <dbReference type="NCBI Taxonomy" id="78864"/>
    <lineage>
        <taxon>Eukaryota</taxon>
        <taxon>Fungi</taxon>
        <taxon>Dikarya</taxon>
        <taxon>Ascomycota</taxon>
        <taxon>Pezizomycotina</taxon>
        <taxon>Sordariomycetes</taxon>
        <taxon>Hypocreomycetidae</taxon>
        <taxon>Hypocreales</taxon>
        <taxon>Nectriaceae</taxon>
        <taxon>Fusarium</taxon>
        <taxon>Fusarium fujikuroi species complex</taxon>
    </lineage>
</organism>
<dbReference type="PROSITE" id="PS50969">
    <property type="entry name" value="FCP1"/>
    <property type="match status" value="1"/>
</dbReference>
<dbReference type="SMART" id="SM00577">
    <property type="entry name" value="CPDc"/>
    <property type="match status" value="1"/>
</dbReference>
<comment type="subunit">
    <text evidence="1">Component of the TIM23 complex.</text>
</comment>
<dbReference type="EMBL" id="JAAQPF010000499">
    <property type="protein sequence ID" value="KAF5701136.1"/>
    <property type="molecule type" value="Genomic_DNA"/>
</dbReference>